<comment type="subcellular location">
    <subcellularLocation>
        <location evidence="1">Nucleus</location>
    </subcellularLocation>
</comment>
<dbReference type="GO" id="GO:0003700">
    <property type="term" value="F:DNA-binding transcription factor activity"/>
    <property type="evidence" value="ECO:0007669"/>
    <property type="project" value="InterPro"/>
</dbReference>
<sequence>MLMLEDFELNSMQRGTDSVKDVFKQTMLDQDTIFRKQVHELHRLYSVQKTLMKDLPPMKLEKYWQADKQSLPQETGLTSYSIPMVGSTSSLNQESLEGWKGNYHKFQQQRSFDIQLLPDQYISLGDNNLRNKGKAGDHLNQTMDINSLSGGGFSDPLDLKLSLSLGVSNRTKEDKKRSWCEKKPSTFSGIVIDLEESSERTSDSGGKHVSQVTISSDPITSRSLKKDLYHDSAESSSFVADSKCFQDQNYSNHGVKRHQNLPCENFLARKKQFISHGLRHLDLNEVQLDDTSCHLHDTVAPPSTASSSVDFIELVSSSQETLCPTTFLSKEKEFSNETFETLQQNGDVNLALMNFNTKDGRTEIQARDSELCGRNECERSLIDPAIHLSEDLGSHNRKSKDGKDELMPELETGPALGSNSACIVARQVGCDKTEAGDTELLYSDQVQKMIEDEHPENSPASGKSSCISDNDSRTEMTMESGIEPYKLNVPASDQFSGIHGGSHIADTLSGEQDQRSSDSNEIRPESYNKGEESAGVDDLIQIAAESLIHISLETSSPCYQESSIQAGSNDLDNEDKEQPQCSCDSFELMTLKLPESSADDYSVTSKAFEISDSERKDCGIKLKRGRRMKDFQRDILPGLASLSRHEIREDINILEGVLRSREYKKMRAKMGNGESWCKPVRSRRIMTEASGICVSMNPRWEFKVHEVAQSSFRRANYLFNCISDQNQKRSIEEISLMAQETVNGFRKLLTLLDDGSGSMQSSESKRIRKGPLLKSHTINPNELMESSSSQPQILRQISNQPKTAGMKNMIPRNVVVLPNLIMGLQLHHSSILPQSMEKKIILPKTSSVSDQDDQSCLFLSKRKDHDEEEASTKCAASTGGCHCSKRRKLRIKKTIRVPAVSNKLSDIPPDDFSWRKYGQKPIKGSPYPRSYYKCSSLRGCPARKHVERSLEDPNMLVVTYEGDHKHSKITFQAPNLLV</sequence>
<dbReference type="EMBL" id="AWUE01023859">
    <property type="protein sequence ID" value="OMO52419.1"/>
    <property type="molecule type" value="Genomic_DNA"/>
</dbReference>
<dbReference type="InterPro" id="IPR003657">
    <property type="entry name" value="WRKY_dom"/>
</dbReference>
<keyword evidence="9" id="KW-1185">Reference proteome</keyword>
<keyword evidence="3 8" id="KW-0238">DNA-binding</keyword>
<dbReference type="PANTHER" id="PTHR33167">
    <property type="entry name" value="TRANSCRIPTION FACTOR, PUTATIVE (DUF863)-RELATED"/>
    <property type="match status" value="1"/>
</dbReference>
<feature type="region of interest" description="Disordered" evidence="6">
    <location>
        <begin position="388"/>
        <end position="414"/>
    </location>
</feature>
<dbReference type="OrthoDB" id="786875at2759"/>
<dbReference type="InterPro" id="IPR018872">
    <property type="entry name" value="Zn-cluster-dom"/>
</dbReference>
<evidence type="ECO:0000256" key="6">
    <source>
        <dbReference type="SAM" id="MobiDB-lite"/>
    </source>
</evidence>
<feature type="compositionally biased region" description="Polar residues" evidence="6">
    <location>
        <begin position="458"/>
        <end position="469"/>
    </location>
</feature>
<dbReference type="SUPFAM" id="SSF118290">
    <property type="entry name" value="WRKY DNA-binding domain"/>
    <property type="match status" value="1"/>
</dbReference>
<gene>
    <name evidence="8" type="ORF">COLO4_37202</name>
</gene>
<proteinExistence type="predicted"/>
<feature type="domain" description="WRKY" evidence="7">
    <location>
        <begin position="903"/>
        <end position="969"/>
    </location>
</feature>
<dbReference type="AlphaFoldDB" id="A0A1R3G2W9"/>
<feature type="region of interest" description="Disordered" evidence="6">
    <location>
        <begin position="453"/>
        <end position="476"/>
    </location>
</feature>
<dbReference type="FunFam" id="2.20.25.80:FF:000004">
    <property type="entry name" value="WRKY transcription factor 65"/>
    <property type="match status" value="1"/>
</dbReference>
<accession>A0A1R3G2W9</accession>
<dbReference type="Pfam" id="PF03106">
    <property type="entry name" value="WRKY"/>
    <property type="match status" value="1"/>
</dbReference>
<evidence type="ECO:0000259" key="7">
    <source>
        <dbReference type="PROSITE" id="PS50811"/>
    </source>
</evidence>
<feature type="region of interest" description="Disordered" evidence="6">
    <location>
        <begin position="491"/>
        <end position="534"/>
    </location>
</feature>
<keyword evidence="5" id="KW-0539">Nucleus</keyword>
<dbReference type="Gene3D" id="2.20.25.80">
    <property type="entry name" value="WRKY domain"/>
    <property type="match status" value="1"/>
</dbReference>
<keyword evidence="2" id="KW-0805">Transcription regulation</keyword>
<evidence type="ECO:0000256" key="5">
    <source>
        <dbReference type="ARBA" id="ARBA00023242"/>
    </source>
</evidence>
<dbReference type="STRING" id="93759.A0A1R3G2W9"/>
<keyword evidence="4" id="KW-0804">Transcription</keyword>
<evidence type="ECO:0000313" key="9">
    <source>
        <dbReference type="Proteomes" id="UP000187203"/>
    </source>
</evidence>
<comment type="caution">
    <text evidence="8">The sequence shown here is derived from an EMBL/GenBank/DDBJ whole genome shotgun (WGS) entry which is preliminary data.</text>
</comment>
<reference evidence="9" key="1">
    <citation type="submission" date="2013-09" db="EMBL/GenBank/DDBJ databases">
        <title>Corchorus olitorius genome sequencing.</title>
        <authorList>
            <person name="Alam M."/>
            <person name="Haque M.S."/>
            <person name="Islam M.S."/>
            <person name="Emdad E.M."/>
            <person name="Islam M.M."/>
            <person name="Ahmed B."/>
            <person name="Halim A."/>
            <person name="Hossen Q.M.M."/>
            <person name="Hossain M.Z."/>
            <person name="Ahmed R."/>
            <person name="Khan M.M."/>
            <person name="Islam R."/>
            <person name="Rashid M.M."/>
            <person name="Khan S.A."/>
            <person name="Rahman M.S."/>
            <person name="Alam M."/>
            <person name="Yahiya A.S."/>
            <person name="Khan M.S."/>
            <person name="Azam M.S."/>
            <person name="Haque T."/>
            <person name="Lashkar M.Z.H."/>
            <person name="Akhand A.I."/>
            <person name="Morshed G."/>
            <person name="Roy S."/>
            <person name="Uddin K.S."/>
            <person name="Rabeya T."/>
            <person name="Hossain A.S."/>
            <person name="Chowdhury A."/>
            <person name="Snigdha A.R."/>
            <person name="Mortoza M.S."/>
            <person name="Matin S.A."/>
            <person name="Hoque S.M.E."/>
            <person name="Islam M.K."/>
            <person name="Roy D.K."/>
            <person name="Haider R."/>
            <person name="Moosa M.M."/>
            <person name="Elias S.M."/>
            <person name="Hasan A.M."/>
            <person name="Jahan S."/>
            <person name="Shafiuddin M."/>
            <person name="Mahmood N."/>
            <person name="Shommy N.S."/>
        </authorList>
    </citation>
    <scope>NUCLEOTIDE SEQUENCE [LARGE SCALE GENOMIC DNA]</scope>
    <source>
        <strain evidence="9">cv. O-4</strain>
    </source>
</reference>
<dbReference type="PANTHER" id="PTHR33167:SF29">
    <property type="entry name" value="T28K15.14 PROTEIN"/>
    <property type="match status" value="1"/>
</dbReference>
<evidence type="ECO:0000256" key="2">
    <source>
        <dbReference type="ARBA" id="ARBA00023015"/>
    </source>
</evidence>
<dbReference type="GO" id="GO:0043565">
    <property type="term" value="F:sequence-specific DNA binding"/>
    <property type="evidence" value="ECO:0007669"/>
    <property type="project" value="InterPro"/>
</dbReference>
<dbReference type="Pfam" id="PF10533">
    <property type="entry name" value="Plant_zn_clust"/>
    <property type="match status" value="1"/>
</dbReference>
<dbReference type="Pfam" id="PF05904">
    <property type="entry name" value="DUF863"/>
    <property type="match status" value="1"/>
</dbReference>
<dbReference type="Proteomes" id="UP000187203">
    <property type="component" value="Unassembled WGS sequence"/>
</dbReference>
<name>A0A1R3G2W9_9ROSI</name>
<evidence type="ECO:0000256" key="1">
    <source>
        <dbReference type="ARBA" id="ARBA00004123"/>
    </source>
</evidence>
<dbReference type="PROSITE" id="PS50811">
    <property type="entry name" value="WRKY"/>
    <property type="match status" value="1"/>
</dbReference>
<dbReference type="InterPro" id="IPR036576">
    <property type="entry name" value="WRKY_dom_sf"/>
</dbReference>
<evidence type="ECO:0000256" key="4">
    <source>
        <dbReference type="ARBA" id="ARBA00023163"/>
    </source>
</evidence>
<feature type="compositionally biased region" description="Basic and acidic residues" evidence="6">
    <location>
        <begin position="388"/>
        <end position="406"/>
    </location>
</feature>
<evidence type="ECO:0000256" key="3">
    <source>
        <dbReference type="ARBA" id="ARBA00023125"/>
    </source>
</evidence>
<protein>
    <submittedName>
        <fullName evidence="8">DNA-binding WRKY</fullName>
    </submittedName>
</protein>
<dbReference type="SMART" id="SM00774">
    <property type="entry name" value="WRKY"/>
    <property type="match status" value="1"/>
</dbReference>
<organism evidence="8 9">
    <name type="scientific">Corchorus olitorius</name>
    <dbReference type="NCBI Taxonomy" id="93759"/>
    <lineage>
        <taxon>Eukaryota</taxon>
        <taxon>Viridiplantae</taxon>
        <taxon>Streptophyta</taxon>
        <taxon>Embryophyta</taxon>
        <taxon>Tracheophyta</taxon>
        <taxon>Spermatophyta</taxon>
        <taxon>Magnoliopsida</taxon>
        <taxon>eudicotyledons</taxon>
        <taxon>Gunneridae</taxon>
        <taxon>Pentapetalae</taxon>
        <taxon>rosids</taxon>
        <taxon>malvids</taxon>
        <taxon>Malvales</taxon>
        <taxon>Malvaceae</taxon>
        <taxon>Grewioideae</taxon>
        <taxon>Apeibeae</taxon>
        <taxon>Corchorus</taxon>
    </lineage>
</organism>
<dbReference type="InterPro" id="IPR008581">
    <property type="entry name" value="DUF863_pln"/>
</dbReference>
<dbReference type="GO" id="GO:0005634">
    <property type="term" value="C:nucleus"/>
    <property type="evidence" value="ECO:0007669"/>
    <property type="project" value="UniProtKB-SubCell"/>
</dbReference>
<dbReference type="GO" id="GO:0005516">
    <property type="term" value="F:calmodulin binding"/>
    <property type="evidence" value="ECO:0007669"/>
    <property type="project" value="UniProtKB-ARBA"/>
</dbReference>
<feature type="compositionally biased region" description="Basic and acidic residues" evidence="6">
    <location>
        <begin position="512"/>
        <end position="532"/>
    </location>
</feature>
<evidence type="ECO:0000313" key="8">
    <source>
        <dbReference type="EMBL" id="OMO52419.1"/>
    </source>
</evidence>